<dbReference type="InterPro" id="IPR011250">
    <property type="entry name" value="OMP/PagP_B-barrel"/>
</dbReference>
<dbReference type="KEGG" id="ffa:FFWV33_06020"/>
<dbReference type="Gene3D" id="2.40.160.20">
    <property type="match status" value="1"/>
</dbReference>
<gene>
    <name evidence="1" type="ORF">FFWV33_06020</name>
</gene>
<dbReference type="Proteomes" id="UP000244527">
    <property type="component" value="Chromosome"/>
</dbReference>
<dbReference type="RefSeq" id="WP_108740073.1">
    <property type="nucleotide sequence ID" value="NZ_CP020918.1"/>
</dbReference>
<evidence type="ECO:0000313" key="1">
    <source>
        <dbReference type="EMBL" id="AWG21122.1"/>
    </source>
</evidence>
<name>A0A2S1LBL3_9FLAO</name>
<reference evidence="1 2" key="1">
    <citation type="submission" date="2017-04" db="EMBL/GenBank/DDBJ databases">
        <title>Compelte genome sequence of WV33.</title>
        <authorList>
            <person name="Lee P.C."/>
        </authorList>
    </citation>
    <scope>NUCLEOTIDE SEQUENCE [LARGE SCALE GENOMIC DNA]</scope>
    <source>
        <strain evidence="1 2">WV33</strain>
    </source>
</reference>
<dbReference type="OrthoDB" id="1365408at2"/>
<protein>
    <submittedName>
        <fullName evidence="1">Uncharacterized protein</fullName>
    </submittedName>
</protein>
<evidence type="ECO:0000313" key="2">
    <source>
        <dbReference type="Proteomes" id="UP000244527"/>
    </source>
</evidence>
<organism evidence="1 2">
    <name type="scientific">Flavobacterium faecale</name>
    <dbReference type="NCBI Taxonomy" id="1355330"/>
    <lineage>
        <taxon>Bacteria</taxon>
        <taxon>Pseudomonadati</taxon>
        <taxon>Bacteroidota</taxon>
        <taxon>Flavobacteriia</taxon>
        <taxon>Flavobacteriales</taxon>
        <taxon>Flavobacteriaceae</taxon>
        <taxon>Flavobacterium</taxon>
    </lineage>
</organism>
<dbReference type="AlphaFoldDB" id="A0A2S1LBL3"/>
<dbReference type="EMBL" id="CP020918">
    <property type="protein sequence ID" value="AWG21122.1"/>
    <property type="molecule type" value="Genomic_DNA"/>
</dbReference>
<proteinExistence type="predicted"/>
<accession>A0A2S1LBL3</accession>
<sequence>MKKIILLVAFMVQCSFGQTKKETAIFNFDPEFNFYASIPNDFGNTYLAEANKPDLGLGFQYNFVQAKNFKLGFGYDFIYYRVTDVARAGNYNSSRYHSYMGTLGYELNLSKKWQIEPYLGLGSAKLKFKSASRKFGHQTGTAFKLGTKASYRLDKTFSTFAGIEYVSAQYDVNTAPEWVSFYDHATRFQVNLGVKIEFAFQ</sequence>
<dbReference type="SUPFAM" id="SSF56925">
    <property type="entry name" value="OMPA-like"/>
    <property type="match status" value="1"/>
</dbReference>
<keyword evidence="2" id="KW-1185">Reference proteome</keyword>